<comment type="subcellular location">
    <subcellularLocation>
        <location evidence="1">Membrane</location>
        <topology evidence="1">Lipid-anchor</topology>
        <topology evidence="1">GPI-anchor</topology>
    </subcellularLocation>
</comment>
<dbReference type="PANTHER" id="PTHR33562:SF23">
    <property type="entry name" value="PROTEIN QUIVER"/>
    <property type="match status" value="1"/>
</dbReference>
<evidence type="ECO:0000256" key="6">
    <source>
        <dbReference type="ARBA" id="ARBA00023136"/>
    </source>
</evidence>
<evidence type="ECO:0000256" key="3">
    <source>
        <dbReference type="ARBA" id="ARBA00022692"/>
    </source>
</evidence>
<evidence type="ECO:0000313" key="9">
    <source>
        <dbReference type="EMBL" id="CAH2055753.1"/>
    </source>
</evidence>
<evidence type="ECO:0000256" key="4">
    <source>
        <dbReference type="ARBA" id="ARBA00022729"/>
    </source>
</evidence>
<evidence type="ECO:0000256" key="5">
    <source>
        <dbReference type="ARBA" id="ARBA00022989"/>
    </source>
</evidence>
<sequence length="165" mass="19140">MYVLMELGCFSYKLAENMASKNKFGWYILLTLSFIGEAWCIQCYYCNSENNTACLDVNRYSEDIRSQIVPVVNCESAIPSPGGYRFFCRKIAQTIFHSHRESEVRVTRGCGWIQHDRPCYRDDNTDHLGISCQCFEDYCNSSDRVDPSTMAGLFFLFAGVLYFWR</sequence>
<keyword evidence="5" id="KW-1133">Transmembrane helix</keyword>
<evidence type="ECO:0000313" key="10">
    <source>
        <dbReference type="Proteomes" id="UP000837857"/>
    </source>
</evidence>
<keyword evidence="3" id="KW-0812">Transmembrane</keyword>
<keyword evidence="6" id="KW-0472">Membrane</keyword>
<keyword evidence="10" id="KW-1185">Reference proteome</keyword>
<dbReference type="Proteomes" id="UP000837857">
    <property type="component" value="Chromosome 22"/>
</dbReference>
<protein>
    <recommendedName>
        <fullName evidence="11">Protein sleepless</fullName>
    </recommendedName>
</protein>
<name>A0ABN8IDX4_9NEOP</name>
<proteinExistence type="predicted"/>
<evidence type="ECO:0000256" key="8">
    <source>
        <dbReference type="ARBA" id="ARBA00023288"/>
    </source>
</evidence>
<dbReference type="InterPro" id="IPR031424">
    <property type="entry name" value="QVR-like"/>
</dbReference>
<dbReference type="EMBL" id="OW152834">
    <property type="protein sequence ID" value="CAH2055753.1"/>
    <property type="molecule type" value="Genomic_DNA"/>
</dbReference>
<dbReference type="InterPro" id="IPR050975">
    <property type="entry name" value="Sleep_regulator"/>
</dbReference>
<keyword evidence="2" id="KW-0336">GPI-anchor</keyword>
<feature type="non-terminal residue" evidence="9">
    <location>
        <position position="1"/>
    </location>
</feature>
<keyword evidence="4" id="KW-0732">Signal</keyword>
<evidence type="ECO:0000256" key="7">
    <source>
        <dbReference type="ARBA" id="ARBA00023180"/>
    </source>
</evidence>
<accession>A0ABN8IDX4</accession>
<gene>
    <name evidence="9" type="ORF">IPOD504_LOCUS9072</name>
</gene>
<evidence type="ECO:0000256" key="1">
    <source>
        <dbReference type="ARBA" id="ARBA00004589"/>
    </source>
</evidence>
<dbReference type="PANTHER" id="PTHR33562">
    <property type="entry name" value="ATILLA, ISOFORM B-RELATED-RELATED"/>
    <property type="match status" value="1"/>
</dbReference>
<evidence type="ECO:0008006" key="11">
    <source>
        <dbReference type="Google" id="ProtNLM"/>
    </source>
</evidence>
<reference evidence="9" key="1">
    <citation type="submission" date="2022-03" db="EMBL/GenBank/DDBJ databases">
        <authorList>
            <person name="Martin H S."/>
        </authorList>
    </citation>
    <scope>NUCLEOTIDE SEQUENCE</scope>
</reference>
<keyword evidence="8" id="KW-0449">Lipoprotein</keyword>
<organism evidence="9 10">
    <name type="scientific">Iphiclides podalirius</name>
    <name type="common">scarce swallowtail</name>
    <dbReference type="NCBI Taxonomy" id="110791"/>
    <lineage>
        <taxon>Eukaryota</taxon>
        <taxon>Metazoa</taxon>
        <taxon>Ecdysozoa</taxon>
        <taxon>Arthropoda</taxon>
        <taxon>Hexapoda</taxon>
        <taxon>Insecta</taxon>
        <taxon>Pterygota</taxon>
        <taxon>Neoptera</taxon>
        <taxon>Endopterygota</taxon>
        <taxon>Lepidoptera</taxon>
        <taxon>Glossata</taxon>
        <taxon>Ditrysia</taxon>
        <taxon>Papilionoidea</taxon>
        <taxon>Papilionidae</taxon>
        <taxon>Papilioninae</taxon>
        <taxon>Iphiclides</taxon>
    </lineage>
</organism>
<dbReference type="Pfam" id="PF17064">
    <property type="entry name" value="QVR"/>
    <property type="match status" value="1"/>
</dbReference>
<evidence type="ECO:0000256" key="2">
    <source>
        <dbReference type="ARBA" id="ARBA00022622"/>
    </source>
</evidence>
<keyword evidence="7" id="KW-0325">Glycoprotein</keyword>